<dbReference type="PROSITE" id="PS00211">
    <property type="entry name" value="ABC_TRANSPORTER_1"/>
    <property type="match status" value="1"/>
</dbReference>
<accession>A0A939PLE5</accession>
<dbReference type="InterPro" id="IPR003439">
    <property type="entry name" value="ABC_transporter-like_ATP-bd"/>
</dbReference>
<dbReference type="Pfam" id="PF00005">
    <property type="entry name" value="ABC_tran"/>
    <property type="match status" value="1"/>
</dbReference>
<dbReference type="InterPro" id="IPR017871">
    <property type="entry name" value="ABC_transporter-like_CS"/>
</dbReference>
<evidence type="ECO:0000256" key="1">
    <source>
        <dbReference type="ARBA" id="ARBA00022448"/>
    </source>
</evidence>
<evidence type="ECO:0000256" key="2">
    <source>
        <dbReference type="ARBA" id="ARBA00022741"/>
    </source>
</evidence>
<proteinExistence type="predicted"/>
<dbReference type="PANTHER" id="PTHR45772">
    <property type="entry name" value="CONSERVED COMPONENT OF ABC TRANSPORTER FOR NATURAL AMINO ACIDS-RELATED"/>
    <property type="match status" value="1"/>
</dbReference>
<dbReference type="PROSITE" id="PS50893">
    <property type="entry name" value="ABC_TRANSPORTER_2"/>
    <property type="match status" value="1"/>
</dbReference>
<name>A0A939PLE5_9ACTN</name>
<dbReference type="GO" id="GO:0005886">
    <property type="term" value="C:plasma membrane"/>
    <property type="evidence" value="ECO:0007669"/>
    <property type="project" value="TreeGrafter"/>
</dbReference>
<keyword evidence="2" id="KW-0547">Nucleotide-binding</keyword>
<evidence type="ECO:0000256" key="4">
    <source>
        <dbReference type="SAM" id="Phobius"/>
    </source>
</evidence>
<keyword evidence="3 6" id="KW-0067">ATP-binding</keyword>
<evidence type="ECO:0000313" key="7">
    <source>
        <dbReference type="Proteomes" id="UP000669179"/>
    </source>
</evidence>
<dbReference type="Proteomes" id="UP000669179">
    <property type="component" value="Unassembled WGS sequence"/>
</dbReference>
<dbReference type="EMBL" id="JAGEOJ010000026">
    <property type="protein sequence ID" value="MBO2454487.1"/>
    <property type="molecule type" value="Genomic_DNA"/>
</dbReference>
<dbReference type="GO" id="GO:1903806">
    <property type="term" value="P:L-isoleucine import across plasma membrane"/>
    <property type="evidence" value="ECO:0007669"/>
    <property type="project" value="TreeGrafter"/>
</dbReference>
<dbReference type="PANTHER" id="PTHR45772:SF7">
    <property type="entry name" value="AMINO ACID ABC TRANSPORTER ATP-BINDING PROTEIN"/>
    <property type="match status" value="1"/>
</dbReference>
<keyword evidence="4" id="KW-1133">Transmembrane helix</keyword>
<gene>
    <name evidence="6" type="ORF">J4573_45880</name>
</gene>
<evidence type="ECO:0000313" key="6">
    <source>
        <dbReference type="EMBL" id="MBO2454487.1"/>
    </source>
</evidence>
<evidence type="ECO:0000256" key="3">
    <source>
        <dbReference type="ARBA" id="ARBA00022840"/>
    </source>
</evidence>
<keyword evidence="4" id="KW-0812">Transmembrane</keyword>
<dbReference type="Gene3D" id="3.40.50.300">
    <property type="entry name" value="P-loop containing nucleotide triphosphate hydrolases"/>
    <property type="match status" value="1"/>
</dbReference>
<evidence type="ECO:0000259" key="5">
    <source>
        <dbReference type="PROSITE" id="PS50893"/>
    </source>
</evidence>
<dbReference type="GO" id="GO:0015188">
    <property type="term" value="F:L-isoleucine transmembrane transporter activity"/>
    <property type="evidence" value="ECO:0007669"/>
    <property type="project" value="TreeGrafter"/>
</dbReference>
<dbReference type="GO" id="GO:1903805">
    <property type="term" value="P:L-valine import across plasma membrane"/>
    <property type="evidence" value="ECO:0007669"/>
    <property type="project" value="TreeGrafter"/>
</dbReference>
<dbReference type="GO" id="GO:0015192">
    <property type="term" value="F:L-phenylalanine transmembrane transporter activity"/>
    <property type="evidence" value="ECO:0007669"/>
    <property type="project" value="TreeGrafter"/>
</dbReference>
<feature type="transmembrane region" description="Helical" evidence="4">
    <location>
        <begin position="32"/>
        <end position="50"/>
    </location>
</feature>
<feature type="domain" description="ABC transporter" evidence="5">
    <location>
        <begin position="74"/>
        <end position="311"/>
    </location>
</feature>
<comment type="caution">
    <text evidence="6">The sequence shown here is derived from an EMBL/GenBank/DDBJ whole genome shotgun (WGS) entry which is preliminary data.</text>
</comment>
<reference evidence="6" key="1">
    <citation type="submission" date="2021-03" db="EMBL/GenBank/DDBJ databases">
        <authorList>
            <person name="Kanchanasin P."/>
            <person name="Saeng-In P."/>
            <person name="Phongsopitanun W."/>
            <person name="Yuki M."/>
            <person name="Kudo T."/>
            <person name="Ohkuma M."/>
            <person name="Tanasupawat S."/>
        </authorList>
    </citation>
    <scope>NUCLEOTIDE SEQUENCE</scope>
    <source>
        <strain evidence="6">GKU 128</strain>
    </source>
</reference>
<dbReference type="SMART" id="SM00382">
    <property type="entry name" value="AAA"/>
    <property type="match status" value="1"/>
</dbReference>
<dbReference type="Pfam" id="PF12399">
    <property type="entry name" value="BCA_ABC_TP_C"/>
    <property type="match status" value="1"/>
</dbReference>
<protein>
    <submittedName>
        <fullName evidence="6">ATP-binding cassette domain-containing protein</fullName>
    </submittedName>
</protein>
<dbReference type="CDD" id="cd03219">
    <property type="entry name" value="ABC_Mj1267_LivG_branched"/>
    <property type="match status" value="1"/>
</dbReference>
<keyword evidence="4" id="KW-0472">Membrane</keyword>
<dbReference type="GO" id="GO:0005304">
    <property type="term" value="F:L-valine transmembrane transporter activity"/>
    <property type="evidence" value="ECO:0007669"/>
    <property type="project" value="TreeGrafter"/>
</dbReference>
<dbReference type="GO" id="GO:0016887">
    <property type="term" value="F:ATP hydrolysis activity"/>
    <property type="evidence" value="ECO:0007669"/>
    <property type="project" value="InterPro"/>
</dbReference>
<keyword evidence="7" id="KW-1185">Reference proteome</keyword>
<dbReference type="InterPro" id="IPR032823">
    <property type="entry name" value="BCA_ABC_TP_C"/>
</dbReference>
<keyword evidence="1" id="KW-0813">Transport</keyword>
<organism evidence="6 7">
    <name type="scientific">Actinomadura barringtoniae</name>
    <dbReference type="NCBI Taxonomy" id="1427535"/>
    <lineage>
        <taxon>Bacteria</taxon>
        <taxon>Bacillati</taxon>
        <taxon>Actinomycetota</taxon>
        <taxon>Actinomycetes</taxon>
        <taxon>Streptosporangiales</taxon>
        <taxon>Thermomonosporaceae</taxon>
        <taxon>Actinomadura</taxon>
    </lineage>
</organism>
<dbReference type="GO" id="GO:0042941">
    <property type="term" value="P:D-alanine transmembrane transport"/>
    <property type="evidence" value="ECO:0007669"/>
    <property type="project" value="TreeGrafter"/>
</dbReference>
<sequence length="325" mass="34521">MGSRPGVVVGAVVVVALPEVLRTVQEYRGLIFALLLIVIILVRPQGVWPARFRPLTLPDLAPEPERRTAEGRLLEITGLSRRFGGVTAVEDLDLTLDAGEVISVIGPNGAGKTTAFNCITGMIVPSTGTVAVNGHDVAGRAPHRVAAAGLARTFQNIRLFDDMTVAENVLIGRFARDRGLLRRLGARDLEAVRRCLDFVGLSDAATRSASALSYGERRRLEIARALAADPAVILLDEPAAGANPTEKQALMGLIAQIRALGIAVVLIEHDVALVMSVSDRVTVLEYGRTIAAGPPADIQEDQRVIAAYLGVPDDPETDLVAEVLG</sequence>
<dbReference type="FunFam" id="3.40.50.300:FF:000421">
    <property type="entry name" value="Branched-chain amino acid ABC transporter ATP-binding protein"/>
    <property type="match status" value="1"/>
</dbReference>
<dbReference type="InterPro" id="IPR027417">
    <property type="entry name" value="P-loop_NTPase"/>
</dbReference>
<dbReference type="AlphaFoldDB" id="A0A939PLE5"/>
<dbReference type="InterPro" id="IPR051120">
    <property type="entry name" value="ABC_AA/LPS_Transport"/>
</dbReference>
<dbReference type="SUPFAM" id="SSF52540">
    <property type="entry name" value="P-loop containing nucleoside triphosphate hydrolases"/>
    <property type="match status" value="1"/>
</dbReference>
<dbReference type="GO" id="GO:0015808">
    <property type="term" value="P:L-alanine transport"/>
    <property type="evidence" value="ECO:0007669"/>
    <property type="project" value="TreeGrafter"/>
</dbReference>
<dbReference type="GO" id="GO:0005524">
    <property type="term" value="F:ATP binding"/>
    <property type="evidence" value="ECO:0007669"/>
    <property type="project" value="UniProtKB-KW"/>
</dbReference>
<dbReference type="InterPro" id="IPR003593">
    <property type="entry name" value="AAA+_ATPase"/>
</dbReference>